<name>A0ABD0T353_LOXSC</name>
<gene>
    <name evidence="1" type="ORF">ABMA28_000670</name>
</gene>
<proteinExistence type="predicted"/>
<dbReference type="EMBL" id="JBEDNZ010000010">
    <property type="protein sequence ID" value="KAL0832437.1"/>
    <property type="molecule type" value="Genomic_DNA"/>
</dbReference>
<dbReference type="AlphaFoldDB" id="A0ABD0T353"/>
<reference evidence="1 2" key="1">
    <citation type="submission" date="2024-06" db="EMBL/GenBank/DDBJ databases">
        <title>A chromosome-level genome assembly of beet webworm, Loxostege sticticalis.</title>
        <authorList>
            <person name="Zhang Y."/>
        </authorList>
    </citation>
    <scope>NUCLEOTIDE SEQUENCE [LARGE SCALE GENOMIC DNA]</scope>
    <source>
        <strain evidence="1">AQ028</strain>
        <tissue evidence="1">Male pupae</tissue>
    </source>
</reference>
<accession>A0ABD0T353</accession>
<protein>
    <submittedName>
        <fullName evidence="1">Uncharacterized protein</fullName>
    </submittedName>
</protein>
<comment type="caution">
    <text evidence="1">The sequence shown here is derived from an EMBL/GenBank/DDBJ whole genome shotgun (WGS) entry which is preliminary data.</text>
</comment>
<evidence type="ECO:0000313" key="1">
    <source>
        <dbReference type="EMBL" id="KAL0832437.1"/>
    </source>
</evidence>
<dbReference type="Proteomes" id="UP001549921">
    <property type="component" value="Unassembled WGS sequence"/>
</dbReference>
<organism evidence="1 2">
    <name type="scientific">Loxostege sticticalis</name>
    <name type="common">Beet webworm moth</name>
    <dbReference type="NCBI Taxonomy" id="481309"/>
    <lineage>
        <taxon>Eukaryota</taxon>
        <taxon>Metazoa</taxon>
        <taxon>Ecdysozoa</taxon>
        <taxon>Arthropoda</taxon>
        <taxon>Hexapoda</taxon>
        <taxon>Insecta</taxon>
        <taxon>Pterygota</taxon>
        <taxon>Neoptera</taxon>
        <taxon>Endopterygota</taxon>
        <taxon>Lepidoptera</taxon>
        <taxon>Glossata</taxon>
        <taxon>Ditrysia</taxon>
        <taxon>Pyraloidea</taxon>
        <taxon>Crambidae</taxon>
        <taxon>Pyraustinae</taxon>
        <taxon>Loxostege</taxon>
    </lineage>
</organism>
<evidence type="ECO:0000313" key="2">
    <source>
        <dbReference type="Proteomes" id="UP001549921"/>
    </source>
</evidence>
<sequence length="103" mass="10844">MAGQVLDWRLSPLLVIDQPPVQVAMTVAGKLQRTHHNGRPGTGQAIVTAPGSRPASGASCHASNWQIATRPVIMAGQVLDWRLSLLAAGQPPVLVVHINSDAD</sequence>